<comment type="similarity">
    <text evidence="2">Belongs to the PhyH family.</text>
</comment>
<evidence type="ECO:0000256" key="2">
    <source>
        <dbReference type="ARBA" id="ARBA00005830"/>
    </source>
</evidence>
<reference evidence="9" key="1">
    <citation type="submission" date="2012-09" db="EMBL/GenBank/DDBJ databases">
        <title>Genome sequencing and comparative transcriptomics of race 1 and race 4 of banana pathogen: Fusarium oxysporum f. sp. cubense.</title>
        <authorList>
            <person name="Fang X."/>
            <person name="Huang J."/>
        </authorList>
    </citation>
    <scope>NUCLEOTIDE SEQUENCE [LARGE SCALE GENOMIC DNA]</scope>
    <source>
        <strain evidence="9">race 4</strain>
    </source>
</reference>
<evidence type="ECO:0000256" key="3">
    <source>
        <dbReference type="ARBA" id="ARBA00011738"/>
    </source>
</evidence>
<proteinExistence type="inferred from homology"/>
<dbReference type="Proteomes" id="UP000016929">
    <property type="component" value="Unassembled WGS sequence"/>
</dbReference>
<evidence type="ECO:0000256" key="5">
    <source>
        <dbReference type="ARBA" id="ARBA00022964"/>
    </source>
</evidence>
<dbReference type="GO" id="GO:0051213">
    <property type="term" value="F:dioxygenase activity"/>
    <property type="evidence" value="ECO:0007669"/>
    <property type="project" value="UniProtKB-KW"/>
</dbReference>
<keyword evidence="9" id="KW-1185">Reference proteome</keyword>
<evidence type="ECO:0000256" key="7">
    <source>
        <dbReference type="ARBA" id="ARBA00023004"/>
    </source>
</evidence>
<dbReference type="OrthoDB" id="445007at2759"/>
<accession>N1RYS7</accession>
<evidence type="ECO:0000256" key="6">
    <source>
        <dbReference type="ARBA" id="ARBA00023002"/>
    </source>
</evidence>
<protein>
    <recommendedName>
        <fullName evidence="10">Dioxygenase swnH1</fullName>
    </recommendedName>
</protein>
<keyword evidence="5" id="KW-0223">Dioxygenase</keyword>
<evidence type="ECO:0000313" key="8">
    <source>
        <dbReference type="EMBL" id="EMT71738.1"/>
    </source>
</evidence>
<dbReference type="InterPro" id="IPR008775">
    <property type="entry name" value="Phytyl_CoA_dOase-like"/>
</dbReference>
<reference evidence="9" key="2">
    <citation type="journal article" date="2014" name="PLoS ONE">
        <title>Genome and Transcriptome Analysis of the Fungal Pathogen Fusarium oxysporum f. sp. cubense Causing Banana Vascular Wilt Disease.</title>
        <authorList>
            <person name="Guo L."/>
            <person name="Han L."/>
            <person name="Yang L."/>
            <person name="Zeng H."/>
            <person name="Fan D."/>
            <person name="Zhu Y."/>
            <person name="Feng Y."/>
            <person name="Wang G."/>
            <person name="Peng C."/>
            <person name="Jiang X."/>
            <person name="Zhou D."/>
            <person name="Ni P."/>
            <person name="Liang C."/>
            <person name="Liu L."/>
            <person name="Wang J."/>
            <person name="Mao C."/>
            <person name="Fang X."/>
            <person name="Peng M."/>
            <person name="Huang J."/>
        </authorList>
    </citation>
    <scope>NUCLEOTIDE SEQUENCE [LARGE SCALE GENOMIC DNA]</scope>
    <source>
        <strain evidence="9">race 4</strain>
    </source>
</reference>
<keyword evidence="7" id="KW-0408">Iron</keyword>
<gene>
    <name evidence="8" type="ORF">FOC4_g10010255</name>
</gene>
<dbReference type="Gene3D" id="2.60.120.620">
    <property type="entry name" value="q2cbj1_9rhob like domain"/>
    <property type="match status" value="1"/>
</dbReference>
<dbReference type="HOGENOM" id="CLU_047725_0_1_1"/>
<evidence type="ECO:0008006" key="10">
    <source>
        <dbReference type="Google" id="ProtNLM"/>
    </source>
</evidence>
<dbReference type="GO" id="GO:0046872">
    <property type="term" value="F:metal ion binding"/>
    <property type="evidence" value="ECO:0007669"/>
    <property type="project" value="UniProtKB-KW"/>
</dbReference>
<evidence type="ECO:0000256" key="4">
    <source>
        <dbReference type="ARBA" id="ARBA00022723"/>
    </source>
</evidence>
<dbReference type="PANTHER" id="PTHR20883:SF45">
    <property type="entry name" value="PHYTANOYL-COA DIOXYGENASE FAMILY PROTEIN"/>
    <property type="match status" value="1"/>
</dbReference>
<keyword evidence="4" id="KW-0479">Metal-binding</keyword>
<name>N1RYS7_FUSC4</name>
<evidence type="ECO:0000313" key="9">
    <source>
        <dbReference type="Proteomes" id="UP000016929"/>
    </source>
</evidence>
<dbReference type="AlphaFoldDB" id="N1RYS7"/>
<keyword evidence="6" id="KW-0560">Oxidoreductase</keyword>
<dbReference type="SUPFAM" id="SSF51197">
    <property type="entry name" value="Clavaminate synthase-like"/>
    <property type="match status" value="1"/>
</dbReference>
<dbReference type="EMBL" id="KB726307">
    <property type="protein sequence ID" value="EMT71738.1"/>
    <property type="molecule type" value="Genomic_DNA"/>
</dbReference>
<comment type="subunit">
    <text evidence="3">Homodimer.</text>
</comment>
<organism evidence="8 9">
    <name type="scientific">Fusarium oxysporum f. sp. cubense (strain race 4)</name>
    <name type="common">Panama disease fungus</name>
    <dbReference type="NCBI Taxonomy" id="2502994"/>
    <lineage>
        <taxon>Eukaryota</taxon>
        <taxon>Fungi</taxon>
        <taxon>Dikarya</taxon>
        <taxon>Ascomycota</taxon>
        <taxon>Pezizomycotina</taxon>
        <taxon>Sordariomycetes</taxon>
        <taxon>Hypocreomycetidae</taxon>
        <taxon>Hypocreales</taxon>
        <taxon>Nectriaceae</taxon>
        <taxon>Fusarium</taxon>
        <taxon>Fusarium oxysporum species complex</taxon>
    </lineage>
</organism>
<dbReference type="Pfam" id="PF05721">
    <property type="entry name" value="PhyH"/>
    <property type="match status" value="1"/>
</dbReference>
<dbReference type="STRING" id="1229665.N1RYS7"/>
<dbReference type="PANTHER" id="PTHR20883">
    <property type="entry name" value="PHYTANOYL-COA DIOXYGENASE DOMAIN CONTAINING 1"/>
    <property type="match status" value="1"/>
</dbReference>
<evidence type="ECO:0000256" key="1">
    <source>
        <dbReference type="ARBA" id="ARBA00001962"/>
    </source>
</evidence>
<comment type="cofactor">
    <cofactor evidence="1">
        <name>Fe cation</name>
        <dbReference type="ChEBI" id="CHEBI:24875"/>
    </cofactor>
</comment>
<sequence length="347" mass="38213">MPNPAHQRNNPEITALPATAPIEEIVSVIRRDGGIIIKNFITPEEADRIQAEADPHYQKVGKYEGTLFPPTDPPLRFFPAATTYDYELQLGYWRLWTASADVAMRERILVGGKSRHGFAGKSPTFAHKAINHPVYREASKVLLKEESYPFRDGKRYKCVSNPVLAVSEAFSRGRSKAQPLHRDDMAQHFDHVEGSGESSLLGLLVAGTKCTFENGATQVIVGSHLWPEAAISGPADRSMCSTAEMEKGDAVMITGSVWHGAGANITDERRNIFSCHMVRGSYRADENQYLAIPLEVIKDYDPEVQSLLGYSVSHPNCGHVDMKDPIVMLGSNEDPFGYGSIEGQVVA</sequence>